<sequence length="128" mass="13735">MSLGLGDKVLLSIILADFVGIFLWIGACLHLAHTKADLMLEHLKNSPATASWASPNQGGPWSKLLLIGGIAGLVTFPSFQLKKGQLSANDLESFPPNLKRKLAILQWCMIGLLLVMVSFGIIIKAGLV</sequence>
<gene>
    <name evidence="2" type="ORF">SAMN05216247_103560</name>
</gene>
<evidence type="ECO:0000256" key="1">
    <source>
        <dbReference type="SAM" id="Phobius"/>
    </source>
</evidence>
<proteinExistence type="predicted"/>
<dbReference type="AlphaFoldDB" id="A0A1H3JFQ8"/>
<evidence type="ECO:0000313" key="2">
    <source>
        <dbReference type="EMBL" id="SDY38345.1"/>
    </source>
</evidence>
<evidence type="ECO:0000313" key="3">
    <source>
        <dbReference type="Proteomes" id="UP000182902"/>
    </source>
</evidence>
<keyword evidence="1" id="KW-1133">Transmembrane helix</keyword>
<feature type="transmembrane region" description="Helical" evidence="1">
    <location>
        <begin position="61"/>
        <end position="81"/>
    </location>
</feature>
<feature type="transmembrane region" description="Helical" evidence="1">
    <location>
        <begin position="9"/>
        <end position="32"/>
    </location>
</feature>
<accession>A0A1H3JFQ8</accession>
<dbReference type="EMBL" id="FNOX01000003">
    <property type="protein sequence ID" value="SDY38345.1"/>
    <property type="molecule type" value="Genomic_DNA"/>
</dbReference>
<dbReference type="Proteomes" id="UP000182902">
    <property type="component" value="Unassembled WGS sequence"/>
</dbReference>
<organism evidence="2 3">
    <name type="scientific">Pseudomonas salomonii</name>
    <dbReference type="NCBI Taxonomy" id="191391"/>
    <lineage>
        <taxon>Bacteria</taxon>
        <taxon>Pseudomonadati</taxon>
        <taxon>Pseudomonadota</taxon>
        <taxon>Gammaproteobacteria</taxon>
        <taxon>Pseudomonadales</taxon>
        <taxon>Pseudomonadaceae</taxon>
        <taxon>Pseudomonas</taxon>
    </lineage>
</organism>
<dbReference type="RefSeq" id="WP_069788495.1">
    <property type="nucleotide sequence ID" value="NZ_FNOX01000003.1"/>
</dbReference>
<name>A0A1H3JFQ8_9PSED</name>
<feature type="transmembrane region" description="Helical" evidence="1">
    <location>
        <begin position="102"/>
        <end position="123"/>
    </location>
</feature>
<reference evidence="2 3" key="1">
    <citation type="submission" date="2016-10" db="EMBL/GenBank/DDBJ databases">
        <authorList>
            <person name="de Groot N.N."/>
        </authorList>
    </citation>
    <scope>NUCLEOTIDE SEQUENCE [LARGE SCALE GENOMIC DNA]</scope>
    <source>
        <strain evidence="2 3">ICMP 14252</strain>
    </source>
</reference>
<keyword evidence="1" id="KW-0812">Transmembrane</keyword>
<keyword evidence="1" id="KW-0472">Membrane</keyword>
<protein>
    <submittedName>
        <fullName evidence="2">Uncharacterized protein</fullName>
    </submittedName>
</protein>